<evidence type="ECO:0000256" key="3">
    <source>
        <dbReference type="ARBA" id="ARBA00022475"/>
    </source>
</evidence>
<reference evidence="20 21" key="1">
    <citation type="submission" date="2017-02" db="EMBL/GenBank/DDBJ databases">
        <authorList>
            <person name="Peterson S.W."/>
        </authorList>
    </citation>
    <scope>NUCLEOTIDE SEQUENCE [LARGE SCALE GENOMIC DNA]</scope>
    <source>
        <strain evidence="20 21">DSM 22335</strain>
    </source>
</reference>
<feature type="binding site" evidence="17">
    <location>
        <begin position="81"/>
        <end position="83"/>
    </location>
    <ligand>
        <name>ATP</name>
        <dbReference type="ChEBI" id="CHEBI:30616"/>
    </ligand>
</feature>
<keyword evidence="18" id="KW-0479">Metal-binding</keyword>
<keyword evidence="8 20" id="KW-0418">Kinase</keyword>
<comment type="subcellular location">
    <subcellularLocation>
        <location evidence="1">Cell membrane</location>
        <topology evidence="1">Multi-pass membrane protein</topology>
    </subcellularLocation>
</comment>
<dbReference type="InterPro" id="IPR036945">
    <property type="entry name" value="DAGK_sf"/>
</dbReference>
<evidence type="ECO:0000256" key="6">
    <source>
        <dbReference type="ARBA" id="ARBA00022692"/>
    </source>
</evidence>
<evidence type="ECO:0000256" key="12">
    <source>
        <dbReference type="ARBA" id="ARBA00023136"/>
    </source>
</evidence>
<evidence type="ECO:0000313" key="20">
    <source>
        <dbReference type="EMBL" id="SJZ79112.1"/>
    </source>
</evidence>
<keyword evidence="21" id="KW-1185">Reference proteome</keyword>
<organism evidence="20 21">
    <name type="scientific">Sediminibacterium ginsengisoli</name>
    <dbReference type="NCBI Taxonomy" id="413434"/>
    <lineage>
        <taxon>Bacteria</taxon>
        <taxon>Pseudomonadati</taxon>
        <taxon>Bacteroidota</taxon>
        <taxon>Chitinophagia</taxon>
        <taxon>Chitinophagales</taxon>
        <taxon>Chitinophagaceae</taxon>
        <taxon>Sediminibacterium</taxon>
    </lineage>
</organism>
<keyword evidence="7 17" id="KW-0547">Nucleotide-binding</keyword>
<evidence type="ECO:0000313" key="21">
    <source>
        <dbReference type="Proteomes" id="UP000190888"/>
    </source>
</evidence>
<keyword evidence="12 19" id="KW-0472">Membrane</keyword>
<evidence type="ECO:0000256" key="13">
    <source>
        <dbReference type="ARBA" id="ARBA00023209"/>
    </source>
</evidence>
<evidence type="ECO:0000256" key="10">
    <source>
        <dbReference type="ARBA" id="ARBA00022989"/>
    </source>
</evidence>
<evidence type="ECO:0000256" key="17">
    <source>
        <dbReference type="PIRSR" id="PIRSR600829-3"/>
    </source>
</evidence>
<keyword evidence="3" id="KW-1003">Cell membrane</keyword>
<sequence length="120" mass="13013">MNKQSLLSAFRYAFQGLSAFIRTDRNGRIHIGAALLAVAGGFFFSISAVEWCLVLFCCGLVCCTEMLNHALEKLCDAVHPEKHPLIKQAKDVAAAAVLFASLISAITGLIIFLPKFISLL</sequence>
<feature type="binding site" evidence="16">
    <location>
        <position position="65"/>
    </location>
    <ligand>
        <name>substrate</name>
    </ligand>
</feature>
<keyword evidence="5" id="KW-0808">Transferase</keyword>
<dbReference type="Gene3D" id="1.10.287.3610">
    <property type="match status" value="1"/>
</dbReference>
<feature type="transmembrane region" description="Helical" evidence="19">
    <location>
        <begin position="92"/>
        <end position="113"/>
    </location>
</feature>
<accession>A0A1T4NIN3</accession>
<proteinExistence type="inferred from homology"/>
<evidence type="ECO:0000256" key="7">
    <source>
        <dbReference type="ARBA" id="ARBA00022741"/>
    </source>
</evidence>
<dbReference type="GO" id="GO:0005524">
    <property type="term" value="F:ATP binding"/>
    <property type="evidence" value="ECO:0007669"/>
    <property type="project" value="UniProtKB-KW"/>
</dbReference>
<dbReference type="GO" id="GO:0008654">
    <property type="term" value="P:phospholipid biosynthetic process"/>
    <property type="evidence" value="ECO:0007669"/>
    <property type="project" value="UniProtKB-KW"/>
</dbReference>
<evidence type="ECO:0000256" key="4">
    <source>
        <dbReference type="ARBA" id="ARBA00022516"/>
    </source>
</evidence>
<comment type="cofactor">
    <cofactor evidence="18">
        <name>Mg(2+)</name>
        <dbReference type="ChEBI" id="CHEBI:18420"/>
    </cofactor>
    <text evidence="18">Mn(2+), Zn(2+), Cd(2+) and Co(2+) support activity to lesser extents.</text>
</comment>
<dbReference type="AlphaFoldDB" id="A0A1T4NIN3"/>
<dbReference type="STRING" id="413434.SAMN04488132_104279"/>
<dbReference type="PANTHER" id="PTHR34299">
    <property type="entry name" value="DIACYLGLYCEROL KINASE"/>
    <property type="match status" value="1"/>
</dbReference>
<evidence type="ECO:0000256" key="9">
    <source>
        <dbReference type="ARBA" id="ARBA00022840"/>
    </source>
</evidence>
<dbReference type="RefSeq" id="WP_078831331.1">
    <property type="nucleotide sequence ID" value="NZ_FUWH01000004.1"/>
</dbReference>
<evidence type="ECO:0000256" key="19">
    <source>
        <dbReference type="SAM" id="Phobius"/>
    </source>
</evidence>
<dbReference type="Proteomes" id="UP000190888">
    <property type="component" value="Unassembled WGS sequence"/>
</dbReference>
<dbReference type="EMBL" id="FUWH01000004">
    <property type="protein sequence ID" value="SJZ79112.1"/>
    <property type="molecule type" value="Genomic_DNA"/>
</dbReference>
<protein>
    <submittedName>
        <fullName evidence="20">Undecaprenol kinase</fullName>
    </submittedName>
</protein>
<keyword evidence="10 19" id="KW-1133">Transmembrane helix</keyword>
<evidence type="ECO:0000256" key="2">
    <source>
        <dbReference type="ARBA" id="ARBA00005967"/>
    </source>
</evidence>
<evidence type="ECO:0000256" key="14">
    <source>
        <dbReference type="ARBA" id="ARBA00023264"/>
    </source>
</evidence>
<keyword evidence="13" id="KW-0594">Phospholipid biosynthesis</keyword>
<gene>
    <name evidence="20" type="ORF">SAMN04488132_104279</name>
</gene>
<keyword evidence="4" id="KW-0444">Lipid biosynthesis</keyword>
<keyword evidence="6 19" id="KW-0812">Transmembrane</keyword>
<dbReference type="InterPro" id="IPR033717">
    <property type="entry name" value="UDPK"/>
</dbReference>
<evidence type="ECO:0000256" key="16">
    <source>
        <dbReference type="PIRSR" id="PIRSR600829-2"/>
    </source>
</evidence>
<comment type="similarity">
    <text evidence="2">Belongs to the bacterial diacylglycerol kinase family.</text>
</comment>
<name>A0A1T4NIN3_9BACT</name>
<evidence type="ECO:0000256" key="15">
    <source>
        <dbReference type="PIRSR" id="PIRSR600829-1"/>
    </source>
</evidence>
<dbReference type="InterPro" id="IPR000829">
    <property type="entry name" value="DAGK"/>
</dbReference>
<keyword evidence="18" id="KW-0460">Magnesium</keyword>
<feature type="active site" description="Proton acceptor" evidence="15">
    <location>
        <position position="65"/>
    </location>
</feature>
<feature type="binding site" evidence="17">
    <location>
        <begin position="90"/>
        <end position="91"/>
    </location>
    <ligand>
        <name>ATP</name>
        <dbReference type="ChEBI" id="CHEBI:30616"/>
    </ligand>
</feature>
<evidence type="ECO:0000256" key="8">
    <source>
        <dbReference type="ARBA" id="ARBA00022777"/>
    </source>
</evidence>
<dbReference type="GO" id="GO:0016301">
    <property type="term" value="F:kinase activity"/>
    <property type="evidence" value="ECO:0007669"/>
    <property type="project" value="UniProtKB-KW"/>
</dbReference>
<evidence type="ECO:0000256" key="18">
    <source>
        <dbReference type="PIRSR" id="PIRSR600829-4"/>
    </source>
</evidence>
<dbReference type="CDD" id="cd14265">
    <property type="entry name" value="UDPK_IM_like"/>
    <property type="match status" value="1"/>
</dbReference>
<dbReference type="GO" id="GO:0005886">
    <property type="term" value="C:plasma membrane"/>
    <property type="evidence" value="ECO:0007669"/>
    <property type="project" value="UniProtKB-SubCell"/>
</dbReference>
<dbReference type="Pfam" id="PF01219">
    <property type="entry name" value="DAGK_prokar"/>
    <property type="match status" value="1"/>
</dbReference>
<dbReference type="GO" id="GO:0046872">
    <property type="term" value="F:metal ion binding"/>
    <property type="evidence" value="ECO:0007669"/>
    <property type="project" value="UniProtKB-KW"/>
</dbReference>
<keyword evidence="11" id="KW-0443">Lipid metabolism</keyword>
<feature type="binding site" evidence="18">
    <location>
        <position position="72"/>
    </location>
    <ligand>
        <name>a divalent metal cation</name>
        <dbReference type="ChEBI" id="CHEBI:60240"/>
    </ligand>
</feature>
<evidence type="ECO:0000256" key="1">
    <source>
        <dbReference type="ARBA" id="ARBA00004651"/>
    </source>
</evidence>
<feature type="transmembrane region" description="Helical" evidence="19">
    <location>
        <begin position="29"/>
        <end position="47"/>
    </location>
</feature>
<feature type="binding site" evidence="17">
    <location>
        <position position="12"/>
    </location>
    <ligand>
        <name>ATP</name>
        <dbReference type="ChEBI" id="CHEBI:30616"/>
    </ligand>
</feature>
<evidence type="ECO:0000256" key="11">
    <source>
        <dbReference type="ARBA" id="ARBA00023098"/>
    </source>
</evidence>
<dbReference type="PANTHER" id="PTHR34299:SF1">
    <property type="entry name" value="DIACYLGLYCEROL KINASE"/>
    <property type="match status" value="1"/>
</dbReference>
<evidence type="ECO:0000256" key="5">
    <source>
        <dbReference type="ARBA" id="ARBA00022679"/>
    </source>
</evidence>
<keyword evidence="14" id="KW-1208">Phospholipid metabolism</keyword>
<feature type="binding site" evidence="17">
    <location>
        <position position="72"/>
    </location>
    <ligand>
        <name>ATP</name>
        <dbReference type="ChEBI" id="CHEBI:30616"/>
    </ligand>
</feature>
<keyword evidence="9 17" id="KW-0067">ATP-binding</keyword>